<sequence>MGKTTCQLIHRPILTSCQVRGGWSTSAPPFEQSPRVIYQWYQPPAHSISFGIDKQDTSLSTPTFYQTPTRLPPPPHPRPSQHDLNAVQATSKLWPKSLTGLTAAALNDGQSLAHIPMAQIYDLPPTHFMCARHM</sequence>
<evidence type="ECO:0000313" key="3">
    <source>
        <dbReference type="Proteomes" id="UP001651158"/>
    </source>
</evidence>
<reference evidence="2 3" key="1">
    <citation type="journal article" date="2022" name="Front. Cell. Infect. Microbiol.">
        <title>The Genomes of Two Strains of Taenia crassiceps the Animal Model for the Study of Human Cysticercosis.</title>
        <authorList>
            <person name="Bobes R.J."/>
            <person name="Estrada K."/>
            <person name="Rios-Valencia D.G."/>
            <person name="Calderon-Gallegos A."/>
            <person name="de la Torre P."/>
            <person name="Carrero J.C."/>
            <person name="Sanchez-Flores A."/>
            <person name="Laclette J.P."/>
        </authorList>
    </citation>
    <scope>NUCLEOTIDE SEQUENCE [LARGE SCALE GENOMIC DNA]</scope>
    <source>
        <strain evidence="2">WFUcys</strain>
    </source>
</reference>
<gene>
    <name evidence="2" type="ORF">TcWFU_009308</name>
</gene>
<protein>
    <submittedName>
        <fullName evidence="2">Uncharacterized protein</fullName>
    </submittedName>
</protein>
<proteinExistence type="predicted"/>
<evidence type="ECO:0000256" key="1">
    <source>
        <dbReference type="SAM" id="MobiDB-lite"/>
    </source>
</evidence>
<dbReference type="EMBL" id="JAKROA010000001">
    <property type="protein sequence ID" value="KAL5112913.1"/>
    <property type="molecule type" value="Genomic_DNA"/>
</dbReference>
<accession>A0ABR4QVH6</accession>
<dbReference type="Proteomes" id="UP001651158">
    <property type="component" value="Unassembled WGS sequence"/>
</dbReference>
<feature type="compositionally biased region" description="Polar residues" evidence="1">
    <location>
        <begin position="57"/>
        <end position="66"/>
    </location>
</feature>
<organism evidence="2 3">
    <name type="scientific">Taenia crassiceps</name>
    <dbReference type="NCBI Taxonomy" id="6207"/>
    <lineage>
        <taxon>Eukaryota</taxon>
        <taxon>Metazoa</taxon>
        <taxon>Spiralia</taxon>
        <taxon>Lophotrochozoa</taxon>
        <taxon>Platyhelminthes</taxon>
        <taxon>Cestoda</taxon>
        <taxon>Eucestoda</taxon>
        <taxon>Cyclophyllidea</taxon>
        <taxon>Taeniidae</taxon>
        <taxon>Taenia</taxon>
    </lineage>
</organism>
<name>A0ABR4QVH6_9CEST</name>
<comment type="caution">
    <text evidence="2">The sequence shown here is derived from an EMBL/GenBank/DDBJ whole genome shotgun (WGS) entry which is preliminary data.</text>
</comment>
<feature type="region of interest" description="Disordered" evidence="1">
    <location>
        <begin position="52"/>
        <end position="83"/>
    </location>
</feature>
<keyword evidence="3" id="KW-1185">Reference proteome</keyword>
<evidence type="ECO:0000313" key="2">
    <source>
        <dbReference type="EMBL" id="KAL5112913.1"/>
    </source>
</evidence>